<protein>
    <submittedName>
        <fullName evidence="3">Pilus assembly protein</fullName>
    </submittedName>
</protein>
<organism evidence="3 4">
    <name type="scientific">Dyella mobilis</name>
    <dbReference type="NCBI Taxonomy" id="1849582"/>
    <lineage>
        <taxon>Bacteria</taxon>
        <taxon>Pseudomonadati</taxon>
        <taxon>Pseudomonadota</taxon>
        <taxon>Gammaproteobacteria</taxon>
        <taxon>Lysobacterales</taxon>
        <taxon>Rhodanobacteraceae</taxon>
        <taxon>Dyella</taxon>
    </lineage>
</organism>
<evidence type="ECO:0000256" key="1">
    <source>
        <dbReference type="SAM" id="Phobius"/>
    </source>
</evidence>
<dbReference type="Pfam" id="PF07811">
    <property type="entry name" value="TadE"/>
    <property type="match status" value="1"/>
</dbReference>
<feature type="transmembrane region" description="Helical" evidence="1">
    <location>
        <begin position="6"/>
        <end position="30"/>
    </location>
</feature>
<dbReference type="EMBL" id="JADIKF010000040">
    <property type="protein sequence ID" value="MBM7131521.1"/>
    <property type="molecule type" value="Genomic_DNA"/>
</dbReference>
<proteinExistence type="predicted"/>
<evidence type="ECO:0000313" key="3">
    <source>
        <dbReference type="EMBL" id="MBM7131521.1"/>
    </source>
</evidence>
<feature type="domain" description="TadE-like" evidence="2">
    <location>
        <begin position="3"/>
        <end position="45"/>
    </location>
</feature>
<keyword evidence="4" id="KW-1185">Reference proteome</keyword>
<keyword evidence="1" id="KW-1133">Transmembrane helix</keyword>
<comment type="caution">
    <text evidence="3">The sequence shown here is derived from an EMBL/GenBank/DDBJ whole genome shotgun (WGS) entry which is preliminary data.</text>
</comment>
<reference evidence="3" key="1">
    <citation type="submission" date="2020-10" db="EMBL/GenBank/DDBJ databases">
        <title>Phylogeny of dyella-like bacteria.</title>
        <authorList>
            <person name="Fu J."/>
        </authorList>
    </citation>
    <scope>NUCLEOTIDE SEQUENCE</scope>
    <source>
        <strain evidence="3">DHON07</strain>
    </source>
</reference>
<dbReference type="InterPro" id="IPR012495">
    <property type="entry name" value="TadE-like_dom"/>
</dbReference>
<evidence type="ECO:0000259" key="2">
    <source>
        <dbReference type="Pfam" id="PF07811"/>
    </source>
</evidence>
<dbReference type="Proteomes" id="UP001430193">
    <property type="component" value="Unassembled WGS sequence"/>
</dbReference>
<keyword evidence="1" id="KW-0812">Transmembrane</keyword>
<accession>A0ABS2KK64</accession>
<sequence length="207" mass="21973">MRGQSLIEFVVCIVVLGPLLLGLFQAILLYRAKTVLDYAALQAARKGATNFAQISAMCDGLAGGLTPLYTHQASGSAVLTSFYTAKADVCTGNAATITIVSPTQVAFRDWKETQYDGVSAIPNDSLPFRGSKVGANSGMTVQDANILKIAVTYKYPLIVPVIDRMIGTFDVVRSAAEGHTVYSLSLASQAIVRMQTPIRDPSQLPGG</sequence>
<keyword evidence="1" id="KW-0472">Membrane</keyword>
<gene>
    <name evidence="3" type="ORF">ISS99_18520</name>
</gene>
<name>A0ABS2KK64_9GAMM</name>
<evidence type="ECO:0000313" key="4">
    <source>
        <dbReference type="Proteomes" id="UP001430193"/>
    </source>
</evidence>